<dbReference type="Proteomes" id="UP001369958">
    <property type="component" value="Chromosome"/>
</dbReference>
<dbReference type="SUPFAM" id="SSF51261">
    <property type="entry name" value="Duplicated hybrid motif"/>
    <property type="match status" value="1"/>
</dbReference>
<dbReference type="GO" id="GO:0016787">
    <property type="term" value="F:hydrolase activity"/>
    <property type="evidence" value="ECO:0007669"/>
    <property type="project" value="UniProtKB-KW"/>
</dbReference>
<feature type="compositionally biased region" description="Low complexity" evidence="2">
    <location>
        <begin position="222"/>
        <end position="239"/>
    </location>
</feature>
<dbReference type="SMART" id="SM00257">
    <property type="entry name" value="LysM"/>
    <property type="match status" value="1"/>
</dbReference>
<dbReference type="EMBL" id="CP146275">
    <property type="protein sequence ID" value="WWT31299.1"/>
    <property type="molecule type" value="Genomic_DNA"/>
</dbReference>
<evidence type="ECO:0000256" key="3">
    <source>
        <dbReference type="SAM" id="SignalP"/>
    </source>
</evidence>
<evidence type="ECO:0000259" key="4">
    <source>
        <dbReference type="PROSITE" id="PS51782"/>
    </source>
</evidence>
<dbReference type="CDD" id="cd12797">
    <property type="entry name" value="M23_peptidase"/>
    <property type="match status" value="1"/>
</dbReference>
<dbReference type="InterPro" id="IPR036779">
    <property type="entry name" value="LysM_dom_sf"/>
</dbReference>
<feature type="region of interest" description="Disordered" evidence="2">
    <location>
        <begin position="106"/>
        <end position="137"/>
    </location>
</feature>
<dbReference type="PANTHER" id="PTHR21666:SF263">
    <property type="entry name" value="MUREIN HYDROLASE ACTIVATOR NLPD"/>
    <property type="match status" value="1"/>
</dbReference>
<keyword evidence="6" id="KW-1185">Reference proteome</keyword>
<accession>A0ABZ2HZ45</accession>
<evidence type="ECO:0000313" key="5">
    <source>
        <dbReference type="EMBL" id="WWT31299.1"/>
    </source>
</evidence>
<dbReference type="RefSeq" id="WP_338606770.1">
    <property type="nucleotide sequence ID" value="NZ_CP146275.1"/>
</dbReference>
<dbReference type="EC" id="3.4.24.-" evidence="5"/>
<protein>
    <submittedName>
        <fullName evidence="5">M23 family metallopeptidase</fullName>
        <ecNumber evidence="5">3.4.24.-</ecNumber>
    </submittedName>
</protein>
<keyword evidence="3" id="KW-0732">Signal</keyword>
<dbReference type="InterPro" id="IPR018392">
    <property type="entry name" value="LysM"/>
</dbReference>
<dbReference type="PROSITE" id="PS51782">
    <property type="entry name" value="LYSM"/>
    <property type="match status" value="1"/>
</dbReference>
<feature type="domain" description="LysM" evidence="4">
    <location>
        <begin position="147"/>
        <end position="191"/>
    </location>
</feature>
<dbReference type="Gene3D" id="2.70.70.10">
    <property type="entry name" value="Glucose Permease (Domain IIA)"/>
    <property type="match status" value="1"/>
</dbReference>
<gene>
    <name evidence="5" type="ORF">V6617_09620</name>
</gene>
<feature type="signal peptide" evidence="3">
    <location>
        <begin position="1"/>
        <end position="27"/>
    </location>
</feature>
<feature type="region of interest" description="Disordered" evidence="2">
    <location>
        <begin position="211"/>
        <end position="271"/>
    </location>
</feature>
<reference evidence="5 6" key="1">
    <citation type="submission" date="2024-02" db="EMBL/GenBank/DDBJ databases">
        <title>Complete genome sequence of Pelagibacterium nitratireducens ZH15.</title>
        <authorList>
            <person name="Zhao L.H."/>
        </authorList>
    </citation>
    <scope>NUCLEOTIDE SEQUENCE [LARGE SCALE GENOMIC DNA]</scope>
    <source>
        <strain evidence="5 6">ZH15</strain>
    </source>
</reference>
<evidence type="ECO:0000313" key="6">
    <source>
        <dbReference type="Proteomes" id="UP001369958"/>
    </source>
</evidence>
<dbReference type="Pfam" id="PF01476">
    <property type="entry name" value="LysM"/>
    <property type="match status" value="1"/>
</dbReference>
<comment type="similarity">
    <text evidence="1">Belongs to the E.coli NlpD/Haemophilus LppB family.</text>
</comment>
<keyword evidence="5" id="KW-0378">Hydrolase</keyword>
<feature type="chain" id="PRO_5047392907" evidence="3">
    <location>
        <begin position="28"/>
        <end position="390"/>
    </location>
</feature>
<evidence type="ECO:0000256" key="2">
    <source>
        <dbReference type="SAM" id="MobiDB-lite"/>
    </source>
</evidence>
<dbReference type="Gene3D" id="3.10.350.10">
    <property type="entry name" value="LysM domain"/>
    <property type="match status" value="1"/>
</dbReference>
<dbReference type="Pfam" id="PF01551">
    <property type="entry name" value="Peptidase_M23"/>
    <property type="match status" value="1"/>
</dbReference>
<feature type="compositionally biased region" description="Low complexity" evidence="2">
    <location>
        <begin position="247"/>
        <end position="265"/>
    </location>
</feature>
<dbReference type="PANTHER" id="PTHR21666">
    <property type="entry name" value="PEPTIDASE-RELATED"/>
    <property type="match status" value="1"/>
</dbReference>
<dbReference type="InterPro" id="IPR050570">
    <property type="entry name" value="Cell_wall_metabolism_enzyme"/>
</dbReference>
<name>A0ABZ2HZ45_9HYPH</name>
<sequence>MTLSVTGSNLRSAGSALAMSVAALVLAGCSSMGSFGGDSTVTGSTSRMGGAAVGQAMPAYLPPANIGGGATAVANTGPVLIDRTTASPVGTQSAVVSQDLPALQPSSVTSTQAMPAQTAAVSSPSPNSSQPTASSAPQLGVVQGDTYKHTIASGESLYTIARRYDVSATDVIAANNITSPDKIVVGQSLIIPGRPDLLAQRGQTQQVAAVSGSQTLTSPNGATAANTQTATPAPAAAPEPVERPDETQPTQVAAAPTQQPTPAATGSVTSDKFRWPLSGRVITDFAASRGTGINIEAPEGTSVRAAENGEVIYVGNAVEGYGNLVLVKHANGFVSAYAHLNTIGVVKGDAISRGDAIGTVGMTGSVSRPQLHFELRKGATPVDPMPLLAG</sequence>
<organism evidence="5 6">
    <name type="scientific">Pelagibacterium nitratireducens</name>
    <dbReference type="NCBI Taxonomy" id="1046114"/>
    <lineage>
        <taxon>Bacteria</taxon>
        <taxon>Pseudomonadati</taxon>
        <taxon>Pseudomonadota</taxon>
        <taxon>Alphaproteobacteria</taxon>
        <taxon>Hyphomicrobiales</taxon>
        <taxon>Devosiaceae</taxon>
        <taxon>Pelagibacterium</taxon>
    </lineage>
</organism>
<evidence type="ECO:0000256" key="1">
    <source>
        <dbReference type="ARBA" id="ARBA00038420"/>
    </source>
</evidence>
<feature type="compositionally biased region" description="Polar residues" evidence="2">
    <location>
        <begin position="211"/>
        <end position="221"/>
    </location>
</feature>
<dbReference type="InterPro" id="IPR011055">
    <property type="entry name" value="Dup_hybrid_motif"/>
</dbReference>
<dbReference type="InterPro" id="IPR016047">
    <property type="entry name" value="M23ase_b-sheet_dom"/>
</dbReference>
<dbReference type="CDD" id="cd00118">
    <property type="entry name" value="LysM"/>
    <property type="match status" value="1"/>
</dbReference>
<proteinExistence type="inferred from homology"/>